<dbReference type="Proteomes" id="UP000317909">
    <property type="component" value="Chromosome"/>
</dbReference>
<dbReference type="Pfam" id="PF07596">
    <property type="entry name" value="SBP_bac_10"/>
    <property type="match status" value="1"/>
</dbReference>
<gene>
    <name evidence="3" type="ORF">I41_32730</name>
</gene>
<dbReference type="InterPro" id="IPR012902">
    <property type="entry name" value="N_methyl_site"/>
</dbReference>
<protein>
    <recommendedName>
        <fullName evidence="2">DUF1559 domain-containing protein</fullName>
    </recommendedName>
</protein>
<evidence type="ECO:0000259" key="2">
    <source>
        <dbReference type="Pfam" id="PF07596"/>
    </source>
</evidence>
<keyword evidence="4" id="KW-1185">Reference proteome</keyword>
<dbReference type="InterPro" id="IPR045584">
    <property type="entry name" value="Pilin-like"/>
</dbReference>
<dbReference type="PANTHER" id="PTHR30093:SF2">
    <property type="entry name" value="TYPE II SECRETION SYSTEM PROTEIN H"/>
    <property type="match status" value="1"/>
</dbReference>
<evidence type="ECO:0000313" key="3">
    <source>
        <dbReference type="EMBL" id="QDT74079.1"/>
    </source>
</evidence>
<dbReference type="AlphaFoldDB" id="A0A517U0C3"/>
<proteinExistence type="predicted"/>
<organism evidence="3 4">
    <name type="scientific">Lacipirellula limnantheis</name>
    <dbReference type="NCBI Taxonomy" id="2528024"/>
    <lineage>
        <taxon>Bacteria</taxon>
        <taxon>Pseudomonadati</taxon>
        <taxon>Planctomycetota</taxon>
        <taxon>Planctomycetia</taxon>
        <taxon>Pirellulales</taxon>
        <taxon>Lacipirellulaceae</taxon>
        <taxon>Lacipirellula</taxon>
    </lineage>
</organism>
<feature type="domain" description="DUF1559" evidence="2">
    <location>
        <begin position="38"/>
        <end position="328"/>
    </location>
</feature>
<dbReference type="RefSeq" id="WP_145433872.1">
    <property type="nucleotide sequence ID" value="NZ_CP036339.1"/>
</dbReference>
<feature type="transmembrane region" description="Helical" evidence="1">
    <location>
        <begin position="12"/>
        <end position="37"/>
    </location>
</feature>
<dbReference type="KEGG" id="llh:I41_32730"/>
<dbReference type="SUPFAM" id="SSF54523">
    <property type="entry name" value="Pili subunits"/>
    <property type="match status" value="1"/>
</dbReference>
<keyword evidence="1" id="KW-1133">Transmembrane helix</keyword>
<dbReference type="EMBL" id="CP036339">
    <property type="protein sequence ID" value="QDT74079.1"/>
    <property type="molecule type" value="Genomic_DNA"/>
</dbReference>
<sequence length="348" mass="37601">MKLLSRTQRPASAFTLVELLVVIAIIGVLVALLLPAVQSAREAARRMSCGANIKQLTLGLLSYHDAHDQFPIGVYGAENDKERKHEDGLGWASRILPQLEAQAIFNNLKNNGIAGYDGNPWKPGIFRAAHAAGRRPLPGGDAELAMFRCPSADLPTHVPDADPILGAGPFATSGYAVSHYKGSRGYCDLGMFWRVQEGLKSGTCYQDITGDGVIDVTVKDPDLRRIRIVDVTDGTSNTIAVGEAAYVPSFEAFPMWLGSWREDGTTLFKTQDPVNCNIGGAGYPLTENDVLRLPGGSGTDDCTFSWHPAGVHFGFVDGSVRFLSEELEVRTFLLLGNRIDGEVIGQLN</sequence>
<evidence type="ECO:0000256" key="1">
    <source>
        <dbReference type="SAM" id="Phobius"/>
    </source>
</evidence>
<dbReference type="NCBIfam" id="TIGR04294">
    <property type="entry name" value="pre_pil_HX9DG"/>
    <property type="match status" value="1"/>
</dbReference>
<dbReference type="InterPro" id="IPR011453">
    <property type="entry name" value="DUF1559"/>
</dbReference>
<dbReference type="NCBIfam" id="TIGR02532">
    <property type="entry name" value="IV_pilin_GFxxxE"/>
    <property type="match status" value="1"/>
</dbReference>
<dbReference type="Pfam" id="PF07963">
    <property type="entry name" value="N_methyl"/>
    <property type="match status" value="1"/>
</dbReference>
<name>A0A517U0C3_9BACT</name>
<dbReference type="InterPro" id="IPR027558">
    <property type="entry name" value="Pre_pil_HX9DG_C"/>
</dbReference>
<reference evidence="3 4" key="1">
    <citation type="submission" date="2019-02" db="EMBL/GenBank/DDBJ databases">
        <title>Deep-cultivation of Planctomycetes and their phenomic and genomic characterization uncovers novel biology.</title>
        <authorList>
            <person name="Wiegand S."/>
            <person name="Jogler M."/>
            <person name="Boedeker C."/>
            <person name="Pinto D."/>
            <person name="Vollmers J."/>
            <person name="Rivas-Marin E."/>
            <person name="Kohn T."/>
            <person name="Peeters S.H."/>
            <person name="Heuer A."/>
            <person name="Rast P."/>
            <person name="Oberbeckmann S."/>
            <person name="Bunk B."/>
            <person name="Jeske O."/>
            <person name="Meyerdierks A."/>
            <person name="Storesund J.E."/>
            <person name="Kallscheuer N."/>
            <person name="Luecker S."/>
            <person name="Lage O.M."/>
            <person name="Pohl T."/>
            <person name="Merkel B.J."/>
            <person name="Hornburger P."/>
            <person name="Mueller R.-W."/>
            <person name="Bruemmer F."/>
            <person name="Labrenz M."/>
            <person name="Spormann A.M."/>
            <person name="Op den Camp H."/>
            <person name="Overmann J."/>
            <person name="Amann R."/>
            <person name="Jetten M.S.M."/>
            <person name="Mascher T."/>
            <person name="Medema M.H."/>
            <person name="Devos D.P."/>
            <person name="Kaster A.-K."/>
            <person name="Ovreas L."/>
            <person name="Rohde M."/>
            <person name="Galperin M.Y."/>
            <person name="Jogler C."/>
        </authorList>
    </citation>
    <scope>NUCLEOTIDE SEQUENCE [LARGE SCALE GENOMIC DNA]</scope>
    <source>
        <strain evidence="3 4">I41</strain>
    </source>
</reference>
<dbReference type="PANTHER" id="PTHR30093">
    <property type="entry name" value="GENERAL SECRETION PATHWAY PROTEIN G"/>
    <property type="match status" value="1"/>
</dbReference>
<accession>A0A517U0C3</accession>
<dbReference type="Gene3D" id="3.30.700.10">
    <property type="entry name" value="Glycoprotein, Type 4 Pilin"/>
    <property type="match status" value="1"/>
</dbReference>
<keyword evidence="1" id="KW-0472">Membrane</keyword>
<dbReference type="OrthoDB" id="240776at2"/>
<evidence type="ECO:0000313" key="4">
    <source>
        <dbReference type="Proteomes" id="UP000317909"/>
    </source>
</evidence>
<keyword evidence="1" id="KW-0812">Transmembrane</keyword>